<feature type="region of interest" description="Disordered" evidence="12">
    <location>
        <begin position="1"/>
        <end position="25"/>
    </location>
</feature>
<keyword evidence="7" id="KW-0969">Cilium</keyword>
<evidence type="ECO:0000313" key="15">
    <source>
        <dbReference type="Proteomes" id="UP000663836"/>
    </source>
</evidence>
<feature type="compositionally biased region" description="Basic residues" evidence="12">
    <location>
        <begin position="1"/>
        <end position="13"/>
    </location>
</feature>
<evidence type="ECO:0000256" key="9">
    <source>
        <dbReference type="ARBA" id="ARBA00023273"/>
    </source>
</evidence>
<evidence type="ECO:0000256" key="3">
    <source>
        <dbReference type="ARBA" id="ARBA00011248"/>
    </source>
</evidence>
<dbReference type="EMBL" id="CAJOBD010000285">
    <property type="protein sequence ID" value="CAF3635033.1"/>
    <property type="molecule type" value="Genomic_DNA"/>
</dbReference>
<keyword evidence="9" id="KW-0966">Cell projection</keyword>
<dbReference type="EMBL" id="CAJNOT010000279">
    <property type="protein sequence ID" value="CAF0924540.1"/>
    <property type="molecule type" value="Genomic_DNA"/>
</dbReference>
<evidence type="ECO:0000256" key="1">
    <source>
        <dbReference type="ARBA" id="ARBA00003029"/>
    </source>
</evidence>
<dbReference type="PANTHER" id="PTHR28656:SF1">
    <property type="entry name" value="COILED-COIL DOMAIN-CONTAINING PROTEIN 153"/>
    <property type="match status" value="1"/>
</dbReference>
<proteinExistence type="inferred from homology"/>
<evidence type="ECO:0000256" key="6">
    <source>
        <dbReference type="ARBA" id="ARBA00023054"/>
    </source>
</evidence>
<comment type="function">
    <text evidence="1">Component of the nexin-dynein regulatory complex (N-DRC), a key regulator of ciliary/flagellar motility which maintains the alignment and integrity of the distal axoneme and regulates microtubule sliding in motile axonemes.</text>
</comment>
<feature type="compositionally biased region" description="Basic and acidic residues" evidence="12">
    <location>
        <begin position="14"/>
        <end position="25"/>
    </location>
</feature>
<comment type="similarity">
    <text evidence="10">Belongs to the DRC12 family.</text>
</comment>
<dbReference type="PANTHER" id="PTHR28656">
    <property type="entry name" value="COILED-COIL DOMAIN-CONTAINING PROTEIN 153"/>
    <property type="match status" value="1"/>
</dbReference>
<keyword evidence="8" id="KW-0206">Cytoskeleton</keyword>
<dbReference type="InterPro" id="IPR033585">
    <property type="entry name" value="DRC12-like"/>
</dbReference>
<organism evidence="14 15">
    <name type="scientific">Rotaria sordida</name>
    <dbReference type="NCBI Taxonomy" id="392033"/>
    <lineage>
        <taxon>Eukaryota</taxon>
        <taxon>Metazoa</taxon>
        <taxon>Spiralia</taxon>
        <taxon>Gnathifera</taxon>
        <taxon>Rotifera</taxon>
        <taxon>Eurotatoria</taxon>
        <taxon>Bdelloidea</taxon>
        <taxon>Philodinida</taxon>
        <taxon>Philodinidae</taxon>
        <taxon>Rotaria</taxon>
    </lineage>
</organism>
<evidence type="ECO:0000256" key="4">
    <source>
        <dbReference type="ARBA" id="ARBA00022490"/>
    </source>
</evidence>
<reference evidence="14" key="1">
    <citation type="submission" date="2021-02" db="EMBL/GenBank/DDBJ databases">
        <authorList>
            <person name="Nowell W R."/>
        </authorList>
    </citation>
    <scope>NUCLEOTIDE SEQUENCE</scope>
</reference>
<name>A0A818Q7D4_9BILA</name>
<evidence type="ECO:0000256" key="2">
    <source>
        <dbReference type="ARBA" id="ARBA00004611"/>
    </source>
</evidence>
<dbReference type="Proteomes" id="UP000663836">
    <property type="component" value="Unassembled WGS sequence"/>
</dbReference>
<comment type="caution">
    <text evidence="14">The sequence shown here is derived from an EMBL/GenBank/DDBJ whole genome shotgun (WGS) entry which is preliminary data.</text>
</comment>
<keyword evidence="4" id="KW-0963">Cytoplasm</keyword>
<evidence type="ECO:0000313" key="14">
    <source>
        <dbReference type="EMBL" id="CAF3635033.1"/>
    </source>
</evidence>
<comment type="subcellular location">
    <subcellularLocation>
        <location evidence="2">Cytoplasm</location>
        <location evidence="2">Cytoskeleton</location>
        <location evidence="2">Flagellum axoneme</location>
    </subcellularLocation>
</comment>
<evidence type="ECO:0000256" key="5">
    <source>
        <dbReference type="ARBA" id="ARBA00022846"/>
    </source>
</evidence>
<gene>
    <name evidence="14" type="ORF">JBS370_LOCUS5491</name>
    <name evidence="13" type="ORF">ZHD862_LOCUS8581</name>
</gene>
<evidence type="ECO:0000256" key="8">
    <source>
        <dbReference type="ARBA" id="ARBA00023212"/>
    </source>
</evidence>
<sequence>MPPKKKGKGKKKKGGDDSEMEVKIKQSQHEVDALKDQMAYRRELSRRSLSIADNYREQMHTAQANIEELQSDMKAVSSGLTQQYKTMQMELGFKITQLEMELGSTKTRLHLTDQELTQQRIQYEKMQRDKDAHIQMLDGKISNLETSFENLIDIGFNNILTRLNEEKQKWDIKMDTIFDENKRSLRNLNLIHLEV</sequence>
<evidence type="ECO:0000256" key="10">
    <source>
        <dbReference type="ARBA" id="ARBA00044754"/>
    </source>
</evidence>
<dbReference type="Proteomes" id="UP000663864">
    <property type="component" value="Unassembled WGS sequence"/>
</dbReference>
<keyword evidence="5" id="KW-0282">Flagellum</keyword>
<evidence type="ECO:0000313" key="13">
    <source>
        <dbReference type="EMBL" id="CAF0924540.1"/>
    </source>
</evidence>
<accession>A0A818Q7D4</accession>
<evidence type="ECO:0000256" key="7">
    <source>
        <dbReference type="ARBA" id="ARBA00023069"/>
    </source>
</evidence>
<evidence type="ECO:0000256" key="11">
    <source>
        <dbReference type="ARBA" id="ARBA00044800"/>
    </source>
</evidence>
<protein>
    <recommendedName>
        <fullName evidence="11">Dynein regulatory complex protein 12</fullName>
    </recommendedName>
</protein>
<keyword evidence="6" id="KW-0175">Coiled coil</keyword>
<dbReference type="AlphaFoldDB" id="A0A818Q7D4"/>
<comment type="subunit">
    <text evidence="3">Component of the nexin-dynein regulatory complex (N-DRC).</text>
</comment>
<evidence type="ECO:0000256" key="12">
    <source>
        <dbReference type="SAM" id="MobiDB-lite"/>
    </source>
</evidence>